<organism evidence="5 6">
    <name type="scientific">Coemansia interrupta</name>
    <dbReference type="NCBI Taxonomy" id="1126814"/>
    <lineage>
        <taxon>Eukaryota</taxon>
        <taxon>Fungi</taxon>
        <taxon>Fungi incertae sedis</taxon>
        <taxon>Zoopagomycota</taxon>
        <taxon>Kickxellomycotina</taxon>
        <taxon>Kickxellomycetes</taxon>
        <taxon>Kickxellales</taxon>
        <taxon>Kickxellaceae</taxon>
        <taxon>Coemansia</taxon>
    </lineage>
</organism>
<dbReference type="PANTHER" id="PTHR11474:SF126">
    <property type="entry name" value="TYROSINASE-LIKE PROTEIN TYR-1-RELATED"/>
    <property type="match status" value="1"/>
</dbReference>
<dbReference type="AlphaFoldDB" id="A0A9W8LKD4"/>
<dbReference type="PANTHER" id="PTHR11474">
    <property type="entry name" value="TYROSINASE FAMILY MEMBER"/>
    <property type="match status" value="1"/>
</dbReference>
<keyword evidence="6" id="KW-1185">Reference proteome</keyword>
<dbReference type="OrthoDB" id="6132182at2759"/>
<feature type="region of interest" description="Disordered" evidence="3">
    <location>
        <begin position="265"/>
        <end position="296"/>
    </location>
</feature>
<evidence type="ECO:0000259" key="4">
    <source>
        <dbReference type="PROSITE" id="PS00497"/>
    </source>
</evidence>
<dbReference type="EMBL" id="JANBUM010000091">
    <property type="protein sequence ID" value="KAJ2785323.1"/>
    <property type="molecule type" value="Genomic_DNA"/>
</dbReference>
<dbReference type="GO" id="GO:0016491">
    <property type="term" value="F:oxidoreductase activity"/>
    <property type="evidence" value="ECO:0007669"/>
    <property type="project" value="InterPro"/>
</dbReference>
<accession>A0A9W8LKD4</accession>
<name>A0A9W8LKD4_9FUNG</name>
<dbReference type="PROSITE" id="PS00497">
    <property type="entry name" value="TYROSINASE_1"/>
    <property type="match status" value="1"/>
</dbReference>
<dbReference type="SUPFAM" id="SSF48056">
    <property type="entry name" value="Di-copper centre-containing domain"/>
    <property type="match status" value="1"/>
</dbReference>
<dbReference type="PRINTS" id="PR00092">
    <property type="entry name" value="TYROSINASE"/>
</dbReference>
<sequence>MRVRRSAHSLSPAEWDRIHSVVTELHSQGHFDQFARAHQAVFNNVHGKSAFFPFHRRFVLEFENLGRRIDPQFTIPYWDTTREYRNPASSPVLRSNTLGGNGQGPDRCLPNGIQGNWQMNFPSRHCLRRDYSNGDTMNPWIAPEVISSYIQRDNNLDSFREHIEFSIHGATHLGLGGDASTRYAPNDFFFHMHHANIDRLWWQWQNSKNTMLDYNGPGQNGEAQLDDTIPQDRSLSFGDAPVSSAMVLGYNGMCYTYDSAPNPPANYPGTRSGSEDNDSTWATRGGEPMSPLPMLSGSSILADRGLEVSRIRKALGDNSDLKDFFPTIAAMNTTRLETILSTDRSARHKCKSKDGQRKETLPIEYPAPMSEAWVRMHGFDPERVAAVHREACQLIDMLNNSTYTSPY</sequence>
<gene>
    <name evidence="5" type="ORF">GGI15_001974</name>
</gene>
<feature type="domain" description="Tyrosinase copper-binding" evidence="4">
    <location>
        <begin position="46"/>
        <end position="63"/>
    </location>
</feature>
<reference evidence="5" key="1">
    <citation type="submission" date="2022-07" db="EMBL/GenBank/DDBJ databases">
        <title>Phylogenomic reconstructions and comparative analyses of Kickxellomycotina fungi.</title>
        <authorList>
            <person name="Reynolds N.K."/>
            <person name="Stajich J.E."/>
            <person name="Barry K."/>
            <person name="Grigoriev I.V."/>
            <person name="Crous P."/>
            <person name="Smith M.E."/>
        </authorList>
    </citation>
    <scope>NUCLEOTIDE SEQUENCE</scope>
    <source>
        <strain evidence="5">BCRC 34489</strain>
    </source>
</reference>
<keyword evidence="2" id="KW-0186">Copper</keyword>
<feature type="compositionally biased region" description="Polar residues" evidence="3">
    <location>
        <begin position="88"/>
        <end position="98"/>
    </location>
</feature>
<dbReference type="InterPro" id="IPR008922">
    <property type="entry name" value="Di-copper_centre_dom_sf"/>
</dbReference>
<dbReference type="Pfam" id="PF00264">
    <property type="entry name" value="Tyrosinase"/>
    <property type="match status" value="1"/>
</dbReference>
<protein>
    <recommendedName>
        <fullName evidence="4">Tyrosinase copper-binding domain-containing protein</fullName>
    </recommendedName>
</protein>
<evidence type="ECO:0000256" key="2">
    <source>
        <dbReference type="ARBA" id="ARBA00023008"/>
    </source>
</evidence>
<evidence type="ECO:0000313" key="5">
    <source>
        <dbReference type="EMBL" id="KAJ2785323.1"/>
    </source>
</evidence>
<keyword evidence="1" id="KW-0479">Metal-binding</keyword>
<evidence type="ECO:0000256" key="3">
    <source>
        <dbReference type="SAM" id="MobiDB-lite"/>
    </source>
</evidence>
<feature type="region of interest" description="Disordered" evidence="3">
    <location>
        <begin position="88"/>
        <end position="107"/>
    </location>
</feature>
<proteinExistence type="predicted"/>
<dbReference type="GO" id="GO:0046872">
    <property type="term" value="F:metal ion binding"/>
    <property type="evidence" value="ECO:0007669"/>
    <property type="project" value="UniProtKB-KW"/>
</dbReference>
<evidence type="ECO:0000256" key="1">
    <source>
        <dbReference type="ARBA" id="ARBA00022723"/>
    </source>
</evidence>
<comment type="caution">
    <text evidence="5">The sequence shown here is derived from an EMBL/GenBank/DDBJ whole genome shotgun (WGS) entry which is preliminary data.</text>
</comment>
<dbReference type="InterPro" id="IPR002227">
    <property type="entry name" value="Tyrosinase_Cu-bd"/>
</dbReference>
<evidence type="ECO:0000313" key="6">
    <source>
        <dbReference type="Proteomes" id="UP001140172"/>
    </source>
</evidence>
<dbReference type="InterPro" id="IPR050316">
    <property type="entry name" value="Tyrosinase/Hemocyanin"/>
</dbReference>
<dbReference type="Proteomes" id="UP001140172">
    <property type="component" value="Unassembled WGS sequence"/>
</dbReference>
<dbReference type="Gene3D" id="1.10.1280.10">
    <property type="entry name" value="Di-copper center containing domain from catechol oxidase"/>
    <property type="match status" value="1"/>
</dbReference>